<reference evidence="4" key="1">
    <citation type="submission" date="2015-01" db="EMBL/GenBank/DDBJ databases">
        <authorList>
            <person name="Manzoor Shahid"/>
            <person name="Zubair Saima"/>
        </authorList>
    </citation>
    <scope>NUCLEOTIDE SEQUENCE [LARGE SCALE GENOMIC DNA]</scope>
    <source>
        <strain evidence="4">Sp3</strain>
    </source>
</reference>
<dbReference type="EMBL" id="CDRZ01000252">
    <property type="protein sequence ID" value="CEO89636.1"/>
    <property type="molecule type" value="Genomic_DNA"/>
</dbReference>
<dbReference type="InterPro" id="IPR000914">
    <property type="entry name" value="SBP_5_dom"/>
</dbReference>
<gene>
    <name evidence="3" type="ORF">SSCH_540014</name>
</gene>
<proteinExistence type="predicted"/>
<accession>A0A0B7MNT4</accession>
<dbReference type="Proteomes" id="UP000046155">
    <property type="component" value="Unassembled WGS sequence"/>
</dbReference>
<evidence type="ECO:0000256" key="1">
    <source>
        <dbReference type="ARBA" id="ARBA00022729"/>
    </source>
</evidence>
<evidence type="ECO:0000313" key="4">
    <source>
        <dbReference type="Proteomes" id="UP000046155"/>
    </source>
</evidence>
<dbReference type="PANTHER" id="PTHR30290:SF64">
    <property type="entry name" value="ABC TRANSPORTER PERIPLASMIC BINDING PROTEIN"/>
    <property type="match status" value="1"/>
</dbReference>
<dbReference type="GO" id="GO:0042884">
    <property type="term" value="P:microcin transport"/>
    <property type="evidence" value="ECO:0007669"/>
    <property type="project" value="TreeGrafter"/>
</dbReference>
<dbReference type="GO" id="GO:1904680">
    <property type="term" value="F:peptide transmembrane transporter activity"/>
    <property type="evidence" value="ECO:0007669"/>
    <property type="project" value="TreeGrafter"/>
</dbReference>
<dbReference type="GO" id="GO:0015833">
    <property type="term" value="P:peptide transport"/>
    <property type="evidence" value="ECO:0007669"/>
    <property type="project" value="TreeGrafter"/>
</dbReference>
<keyword evidence="1" id="KW-0732">Signal</keyword>
<sequence length="233" mass="26503">MPKKRSLTLVISLLVLLTFSCGLLYGCKSDKAKETSKTEGKKTADVIKLAGGDYGYLTPYAHYPRGPGIFKMRLIFDSLLERDEKGYINWLAEKYEIKENGKQYLFTIRDGVKWHDGEPLTAEDVKFSFEYAIKHPMVSSTISEKDIEKVEEVGDRQVMVTVKKPSAVMLSNLGTSRIIPKHIWEKVDNPKEFLDKEAVIGCGPYVLTDYSKEHGTYRLEAFKDYWGPSRGSK</sequence>
<dbReference type="FunFam" id="3.90.76.10:FF:000004">
    <property type="entry name" value="Peptide ABC transporter substrate-binding protein"/>
    <property type="match status" value="1"/>
</dbReference>
<dbReference type="GO" id="GO:0030288">
    <property type="term" value="C:outer membrane-bounded periplasmic space"/>
    <property type="evidence" value="ECO:0007669"/>
    <property type="project" value="TreeGrafter"/>
</dbReference>
<dbReference type="InterPro" id="IPR039424">
    <property type="entry name" value="SBP_5"/>
</dbReference>
<dbReference type="Gene3D" id="3.40.190.10">
    <property type="entry name" value="Periplasmic binding protein-like II"/>
    <property type="match status" value="1"/>
</dbReference>
<dbReference type="Pfam" id="PF00496">
    <property type="entry name" value="SBP_bac_5"/>
    <property type="match status" value="1"/>
</dbReference>
<evidence type="ECO:0000313" key="3">
    <source>
        <dbReference type="EMBL" id="CEO89636.1"/>
    </source>
</evidence>
<name>A0A0B7MNT4_9FIRM</name>
<organism evidence="3 4">
    <name type="scientific">Syntrophaceticus schinkii</name>
    <dbReference type="NCBI Taxonomy" id="499207"/>
    <lineage>
        <taxon>Bacteria</taxon>
        <taxon>Bacillati</taxon>
        <taxon>Bacillota</taxon>
        <taxon>Clostridia</taxon>
        <taxon>Thermoanaerobacterales</taxon>
        <taxon>Thermoanaerobacterales Family III. Incertae Sedis</taxon>
        <taxon>Syntrophaceticus</taxon>
    </lineage>
</organism>
<protein>
    <submittedName>
        <fullName evidence="3">ABC-type transporter, periplasmic subunit</fullName>
    </submittedName>
</protein>
<dbReference type="PANTHER" id="PTHR30290">
    <property type="entry name" value="PERIPLASMIC BINDING COMPONENT OF ABC TRANSPORTER"/>
    <property type="match status" value="1"/>
</dbReference>
<evidence type="ECO:0000259" key="2">
    <source>
        <dbReference type="Pfam" id="PF00496"/>
    </source>
</evidence>
<dbReference type="PROSITE" id="PS51257">
    <property type="entry name" value="PROKAR_LIPOPROTEIN"/>
    <property type="match status" value="1"/>
</dbReference>
<dbReference type="RefSeq" id="WP_198142415.1">
    <property type="nucleotide sequence ID" value="NZ_CDRZ01000252.1"/>
</dbReference>
<feature type="domain" description="Solute-binding protein family 5" evidence="2">
    <location>
        <begin position="87"/>
        <end position="228"/>
    </location>
</feature>
<keyword evidence="4" id="KW-1185">Reference proteome</keyword>
<dbReference type="SUPFAM" id="SSF53850">
    <property type="entry name" value="Periplasmic binding protein-like II"/>
    <property type="match status" value="1"/>
</dbReference>
<dbReference type="AlphaFoldDB" id="A0A0B7MNT4"/>